<feature type="signal peptide" evidence="7">
    <location>
        <begin position="1"/>
        <end position="16"/>
    </location>
</feature>
<dbReference type="CDD" id="cd02248">
    <property type="entry name" value="Peptidase_C1A"/>
    <property type="match status" value="1"/>
</dbReference>
<dbReference type="AlphaFoldDB" id="A0AAD8ESF0"/>
<dbReference type="PANTHER" id="PTHR12411">
    <property type="entry name" value="CYSTEINE PROTEASE FAMILY C1-RELATED"/>
    <property type="match status" value="1"/>
</dbReference>
<reference evidence="10" key="2">
    <citation type="submission" date="2023-05" db="EMBL/GenBank/DDBJ databases">
        <authorList>
            <person name="Fouks B."/>
        </authorList>
    </citation>
    <scope>NUCLEOTIDE SEQUENCE</scope>
    <source>
        <strain evidence="10">Stay&amp;Tobe</strain>
        <tissue evidence="10">Testes</tissue>
    </source>
</reference>
<accession>A0AAD8ESF0</accession>
<dbReference type="PRINTS" id="PR00705">
    <property type="entry name" value="PAPAIN"/>
</dbReference>
<evidence type="ECO:0000259" key="9">
    <source>
        <dbReference type="SMART" id="SM00848"/>
    </source>
</evidence>
<keyword evidence="7" id="KW-0732">Signal</keyword>
<dbReference type="InterPro" id="IPR000668">
    <property type="entry name" value="Peptidase_C1A_C"/>
</dbReference>
<gene>
    <name evidence="10" type="ORF">L9F63_009317</name>
</gene>
<dbReference type="SMART" id="SM00645">
    <property type="entry name" value="Pept_C1"/>
    <property type="match status" value="1"/>
</dbReference>
<evidence type="ECO:0000256" key="7">
    <source>
        <dbReference type="SAM" id="SignalP"/>
    </source>
</evidence>
<dbReference type="EMBL" id="JASPKZ010000424">
    <property type="protein sequence ID" value="KAJ9600389.1"/>
    <property type="molecule type" value="Genomic_DNA"/>
</dbReference>
<dbReference type="SMART" id="SM00848">
    <property type="entry name" value="Inhibitor_I29"/>
    <property type="match status" value="1"/>
</dbReference>
<name>A0AAD8ESF0_DIPPU</name>
<comment type="caution">
    <text evidence="10">The sequence shown here is derived from an EMBL/GenBank/DDBJ whole genome shotgun (WGS) entry which is preliminary data.</text>
</comment>
<dbReference type="InterPro" id="IPR039417">
    <property type="entry name" value="Peptidase_C1A_papain-like"/>
</dbReference>
<evidence type="ECO:0000256" key="4">
    <source>
        <dbReference type="ARBA" id="ARBA00022807"/>
    </source>
</evidence>
<evidence type="ECO:0000256" key="1">
    <source>
        <dbReference type="ARBA" id="ARBA00008455"/>
    </source>
</evidence>
<evidence type="ECO:0008006" key="12">
    <source>
        <dbReference type="Google" id="ProtNLM"/>
    </source>
</evidence>
<keyword evidence="4" id="KW-0788">Thiol protease</keyword>
<dbReference type="Gene3D" id="3.90.70.10">
    <property type="entry name" value="Cysteine proteinases"/>
    <property type="match status" value="1"/>
</dbReference>
<keyword evidence="11" id="KW-1185">Reference proteome</keyword>
<proteinExistence type="inferred from homology"/>
<dbReference type="Pfam" id="PF08246">
    <property type="entry name" value="Inhibitor_I29"/>
    <property type="match status" value="1"/>
</dbReference>
<feature type="domain" description="Peptidase C1A papain C-terminal" evidence="8">
    <location>
        <begin position="116"/>
        <end position="333"/>
    </location>
</feature>
<dbReference type="InterPro" id="IPR038765">
    <property type="entry name" value="Papain-like_cys_pep_sf"/>
</dbReference>
<protein>
    <recommendedName>
        <fullName evidence="12">Cathepsin L</fullName>
    </recommendedName>
</protein>
<feature type="domain" description="Cathepsin propeptide inhibitor" evidence="9">
    <location>
        <begin position="27"/>
        <end position="87"/>
    </location>
</feature>
<organism evidence="10 11">
    <name type="scientific">Diploptera punctata</name>
    <name type="common">Pacific beetle cockroach</name>
    <dbReference type="NCBI Taxonomy" id="6984"/>
    <lineage>
        <taxon>Eukaryota</taxon>
        <taxon>Metazoa</taxon>
        <taxon>Ecdysozoa</taxon>
        <taxon>Arthropoda</taxon>
        <taxon>Hexapoda</taxon>
        <taxon>Insecta</taxon>
        <taxon>Pterygota</taxon>
        <taxon>Neoptera</taxon>
        <taxon>Polyneoptera</taxon>
        <taxon>Dictyoptera</taxon>
        <taxon>Blattodea</taxon>
        <taxon>Blaberoidea</taxon>
        <taxon>Blaberidae</taxon>
        <taxon>Diplopterinae</taxon>
        <taxon>Diploptera</taxon>
    </lineage>
</organism>
<evidence type="ECO:0000256" key="3">
    <source>
        <dbReference type="ARBA" id="ARBA00022801"/>
    </source>
</evidence>
<dbReference type="InterPro" id="IPR013201">
    <property type="entry name" value="Prot_inhib_I29"/>
</dbReference>
<dbReference type="InterPro" id="IPR000169">
    <property type="entry name" value="Pept_cys_AS"/>
</dbReference>
<dbReference type="Proteomes" id="UP001233999">
    <property type="component" value="Unassembled WGS sequence"/>
</dbReference>
<evidence type="ECO:0000256" key="5">
    <source>
        <dbReference type="ARBA" id="ARBA00023145"/>
    </source>
</evidence>
<feature type="chain" id="PRO_5042288062" description="Cathepsin L" evidence="7">
    <location>
        <begin position="17"/>
        <end position="334"/>
    </location>
</feature>
<evidence type="ECO:0000313" key="10">
    <source>
        <dbReference type="EMBL" id="KAJ9600389.1"/>
    </source>
</evidence>
<reference evidence="10" key="1">
    <citation type="journal article" date="2023" name="IScience">
        <title>Live-bearing cockroach genome reveals convergent evolutionary mechanisms linked to viviparity in insects and beyond.</title>
        <authorList>
            <person name="Fouks B."/>
            <person name="Harrison M.C."/>
            <person name="Mikhailova A.A."/>
            <person name="Marchal E."/>
            <person name="English S."/>
            <person name="Carruthers M."/>
            <person name="Jennings E.C."/>
            <person name="Chiamaka E.L."/>
            <person name="Frigard R.A."/>
            <person name="Pippel M."/>
            <person name="Attardo G.M."/>
            <person name="Benoit J.B."/>
            <person name="Bornberg-Bauer E."/>
            <person name="Tobe S.S."/>
        </authorList>
    </citation>
    <scope>NUCLEOTIDE SEQUENCE</scope>
    <source>
        <strain evidence="10">Stay&amp;Tobe</strain>
    </source>
</reference>
<keyword evidence="6" id="KW-1015">Disulfide bond</keyword>
<dbReference type="Pfam" id="PF00112">
    <property type="entry name" value="Peptidase_C1"/>
    <property type="match status" value="1"/>
</dbReference>
<dbReference type="SUPFAM" id="SSF54001">
    <property type="entry name" value="Cysteine proteinases"/>
    <property type="match status" value="1"/>
</dbReference>
<evidence type="ECO:0000313" key="11">
    <source>
        <dbReference type="Proteomes" id="UP001233999"/>
    </source>
</evidence>
<evidence type="ECO:0000256" key="2">
    <source>
        <dbReference type="ARBA" id="ARBA00022670"/>
    </source>
</evidence>
<dbReference type="InterPro" id="IPR013128">
    <property type="entry name" value="Peptidase_C1A"/>
</dbReference>
<keyword evidence="3" id="KW-0378">Hydrolase</keyword>
<dbReference type="GO" id="GO:0008234">
    <property type="term" value="F:cysteine-type peptidase activity"/>
    <property type="evidence" value="ECO:0007669"/>
    <property type="project" value="UniProtKB-KW"/>
</dbReference>
<dbReference type="GO" id="GO:0006508">
    <property type="term" value="P:proteolysis"/>
    <property type="evidence" value="ECO:0007669"/>
    <property type="project" value="UniProtKB-KW"/>
</dbReference>
<sequence length="334" mass="37167">MKCLFLLLLAVTLCYCDIVTDVLSEEWNLFKLEYGKQYESTEDEEYRMGIFLETRKKIAQHNAEYERGKTSFKLGINQFSDLLQEEFTQKMNGFNKAKKSVKKEGFMYITPANAVIPVGMDWRKKGAVTRVKDQGSCGACWAFSAVGALEGQNFRKTGTLTTLSEQQIIDCNKDGNGGCNGGGYIDLSFRYIRENGGINSAKSYPFEGKDGQCKYISKNKTAIVTGEIYIPAGNEKKLKDAVATIGPIAVAVDASSPLFQHYKTGIYYDEECNSQNANHGMLVVGYGVEKGTKLGYWLVKNSYGTKWGDNGYMKIRRNKGNHCGIASHASYPLV</sequence>
<keyword evidence="5" id="KW-0865">Zymogen</keyword>
<comment type="similarity">
    <text evidence="1">Belongs to the peptidase C1 family.</text>
</comment>
<evidence type="ECO:0000256" key="6">
    <source>
        <dbReference type="ARBA" id="ARBA00023157"/>
    </source>
</evidence>
<evidence type="ECO:0000259" key="8">
    <source>
        <dbReference type="SMART" id="SM00645"/>
    </source>
</evidence>
<dbReference type="PROSITE" id="PS00139">
    <property type="entry name" value="THIOL_PROTEASE_CYS"/>
    <property type="match status" value="1"/>
</dbReference>
<dbReference type="FunFam" id="3.90.70.10:FF:000006">
    <property type="entry name" value="Cathepsin S"/>
    <property type="match status" value="1"/>
</dbReference>
<dbReference type="PROSITE" id="PS00639">
    <property type="entry name" value="THIOL_PROTEASE_HIS"/>
    <property type="match status" value="1"/>
</dbReference>
<dbReference type="InterPro" id="IPR025660">
    <property type="entry name" value="Pept_his_AS"/>
</dbReference>
<keyword evidence="2" id="KW-0645">Protease</keyword>